<dbReference type="InterPro" id="IPR000550">
    <property type="entry name" value="Hppk"/>
</dbReference>
<evidence type="ECO:0000256" key="8">
    <source>
        <dbReference type="ARBA" id="ARBA00022840"/>
    </source>
</evidence>
<evidence type="ECO:0000256" key="5">
    <source>
        <dbReference type="ARBA" id="ARBA00022679"/>
    </source>
</evidence>
<comment type="pathway">
    <text evidence="1">Cofactor biosynthesis; tetrahydrofolate biosynthesis; 2-amino-4-hydroxy-6-hydroxymethyl-7,8-dihydropteridine diphosphate from 7,8-dihydroneopterin triphosphate: step 4/4.</text>
</comment>
<keyword evidence="15" id="KW-1185">Reference proteome</keyword>
<dbReference type="RefSeq" id="WP_197743854.1">
    <property type="nucleotide sequence ID" value="NZ_LR778175.1"/>
</dbReference>
<dbReference type="GO" id="GO:0005524">
    <property type="term" value="F:ATP binding"/>
    <property type="evidence" value="ECO:0007669"/>
    <property type="project" value="UniProtKB-KW"/>
</dbReference>
<evidence type="ECO:0000313" key="14">
    <source>
        <dbReference type="EMBL" id="CAB1276360.1"/>
    </source>
</evidence>
<evidence type="ECO:0000256" key="7">
    <source>
        <dbReference type="ARBA" id="ARBA00022777"/>
    </source>
</evidence>
<evidence type="ECO:0000256" key="2">
    <source>
        <dbReference type="ARBA" id="ARBA00005810"/>
    </source>
</evidence>
<dbReference type="EMBL" id="LR778175">
    <property type="protein sequence ID" value="CAB1276360.1"/>
    <property type="molecule type" value="Genomic_DNA"/>
</dbReference>
<protein>
    <recommendedName>
        <fullName evidence="4">2-amino-4-hydroxy-6-hydroxymethyldihydropteridine pyrophosphokinase</fullName>
        <ecNumber evidence="3">2.7.6.3</ecNumber>
    </recommendedName>
    <alternativeName>
        <fullName evidence="11">6-hydroxymethyl-7,8-dihydropterin pyrophosphokinase</fullName>
    </alternativeName>
    <alternativeName>
        <fullName evidence="12">7,8-dihydro-6-hydroxymethylpterin-pyrophosphokinase</fullName>
    </alternativeName>
</protein>
<comment type="similarity">
    <text evidence="2">Belongs to the HPPK family.</text>
</comment>
<dbReference type="AlphaFoldDB" id="A0A7G1QA82"/>
<gene>
    <name evidence="14" type="primary">folK</name>
    <name evidence="14" type="ORF">NSCAC_1133</name>
</gene>
<dbReference type="PANTHER" id="PTHR43071">
    <property type="entry name" value="2-AMINO-4-HYDROXY-6-HYDROXYMETHYLDIHYDROPTERIDINE PYROPHOSPHOKINASE"/>
    <property type="match status" value="1"/>
</dbReference>
<dbReference type="PANTHER" id="PTHR43071:SF1">
    <property type="entry name" value="2-AMINO-4-HYDROXY-6-HYDROXYMETHYLDIHYDROPTERIDINE PYROPHOSPHOKINASE"/>
    <property type="match status" value="1"/>
</dbReference>
<comment type="function">
    <text evidence="10">Catalyzes the transfer of pyrophosphate from adenosine triphosphate (ATP) to 6-hydroxymethyl-7,8-dihydropterin, an enzymatic step in folate biosynthesis pathway.</text>
</comment>
<feature type="domain" description="7,8-dihydro-6-hydroxymethylpterin-pyrophosphokinase" evidence="13">
    <location>
        <begin position="5"/>
        <end position="133"/>
    </location>
</feature>
<proteinExistence type="inferred from homology"/>
<dbReference type="EC" id="2.7.6.3" evidence="3"/>
<dbReference type="Gene3D" id="3.30.70.560">
    <property type="entry name" value="7,8-Dihydro-6-hydroxymethylpterin-pyrophosphokinase HPPK"/>
    <property type="match status" value="1"/>
</dbReference>
<sequence length="167" mass="19200">MASVYIGLGSNLDCPKSHISQGLLELNNLPNTRYIICSSFYQSKPMGPQDQPDYINVVTKIVTNLSPKDLLLSLQKIEQDHQRVKTRYWGERTLDLDILLYEDIELHTVQLTIPHPKMYERGFVMYPLAEIAPHLIIPSMGYIRELIPHCIYTDVTKLDETPYPTPT</sequence>
<dbReference type="GO" id="GO:0003848">
    <property type="term" value="F:2-amino-4-hydroxy-6-hydroxymethyldihydropteridine diphosphokinase activity"/>
    <property type="evidence" value="ECO:0007669"/>
    <property type="project" value="UniProtKB-EC"/>
</dbReference>
<evidence type="ECO:0000256" key="6">
    <source>
        <dbReference type="ARBA" id="ARBA00022741"/>
    </source>
</evidence>
<keyword evidence="6" id="KW-0547">Nucleotide-binding</keyword>
<dbReference type="NCBIfam" id="TIGR01498">
    <property type="entry name" value="folK"/>
    <property type="match status" value="1"/>
</dbReference>
<evidence type="ECO:0000256" key="1">
    <source>
        <dbReference type="ARBA" id="ARBA00005051"/>
    </source>
</evidence>
<evidence type="ECO:0000256" key="11">
    <source>
        <dbReference type="ARBA" id="ARBA00029766"/>
    </source>
</evidence>
<evidence type="ECO:0000259" key="13">
    <source>
        <dbReference type="Pfam" id="PF01288"/>
    </source>
</evidence>
<dbReference type="GO" id="GO:0046654">
    <property type="term" value="P:tetrahydrofolate biosynthetic process"/>
    <property type="evidence" value="ECO:0007669"/>
    <property type="project" value="UniProtKB-UniPathway"/>
</dbReference>
<evidence type="ECO:0000256" key="9">
    <source>
        <dbReference type="ARBA" id="ARBA00022909"/>
    </source>
</evidence>
<evidence type="ECO:0000256" key="10">
    <source>
        <dbReference type="ARBA" id="ARBA00029409"/>
    </source>
</evidence>
<evidence type="ECO:0000256" key="3">
    <source>
        <dbReference type="ARBA" id="ARBA00013253"/>
    </source>
</evidence>
<dbReference type="SUPFAM" id="SSF55083">
    <property type="entry name" value="6-hydroxymethyl-7,8-dihydropterin pyrophosphokinase, HPPK"/>
    <property type="match status" value="1"/>
</dbReference>
<dbReference type="CDD" id="cd00483">
    <property type="entry name" value="HPPK"/>
    <property type="match status" value="1"/>
</dbReference>
<organism evidence="14 15">
    <name type="scientific">Candidatus Nitrosacidococcus tergens</name>
    <dbReference type="NCBI Taxonomy" id="553981"/>
    <lineage>
        <taxon>Bacteria</taxon>
        <taxon>Pseudomonadati</taxon>
        <taxon>Pseudomonadota</taxon>
        <taxon>Gammaproteobacteria</taxon>
        <taxon>Chromatiales</taxon>
        <taxon>Chromatiaceae</taxon>
        <taxon>Candidatus Nitrosacidococcus</taxon>
    </lineage>
</organism>
<keyword evidence="5 14" id="KW-0808">Transferase</keyword>
<dbReference type="Pfam" id="PF01288">
    <property type="entry name" value="HPPK"/>
    <property type="match status" value="1"/>
</dbReference>
<accession>A0A7G1QA82</accession>
<evidence type="ECO:0000313" key="15">
    <source>
        <dbReference type="Proteomes" id="UP000516072"/>
    </source>
</evidence>
<dbReference type="InterPro" id="IPR035907">
    <property type="entry name" value="Hppk_sf"/>
</dbReference>
<dbReference type="Proteomes" id="UP000516072">
    <property type="component" value="Chromosome"/>
</dbReference>
<dbReference type="UniPathway" id="UPA00077">
    <property type="reaction ID" value="UER00155"/>
</dbReference>
<keyword evidence="9" id="KW-0289">Folate biosynthesis</keyword>
<evidence type="ECO:0000256" key="4">
    <source>
        <dbReference type="ARBA" id="ARBA00016218"/>
    </source>
</evidence>
<dbReference type="KEGG" id="ntg:NSCAC_1133"/>
<keyword evidence="8" id="KW-0067">ATP-binding</keyword>
<dbReference type="GO" id="GO:0046656">
    <property type="term" value="P:folic acid biosynthetic process"/>
    <property type="evidence" value="ECO:0007669"/>
    <property type="project" value="UniProtKB-KW"/>
</dbReference>
<reference evidence="14 15" key="1">
    <citation type="submission" date="2020-03" db="EMBL/GenBank/DDBJ databases">
        <authorList>
            <person name="Picone N."/>
        </authorList>
    </citation>
    <scope>NUCLEOTIDE SEQUENCE [LARGE SCALE GENOMIC DNA]</scope>
    <source>
        <strain evidence="14">NSCAC1</strain>
    </source>
</reference>
<evidence type="ECO:0000256" key="12">
    <source>
        <dbReference type="ARBA" id="ARBA00033413"/>
    </source>
</evidence>
<name>A0A7G1QA82_9GAMM</name>
<keyword evidence="7 14" id="KW-0418">Kinase</keyword>
<dbReference type="GO" id="GO:0016301">
    <property type="term" value="F:kinase activity"/>
    <property type="evidence" value="ECO:0007669"/>
    <property type="project" value="UniProtKB-KW"/>
</dbReference>